<protein>
    <recommendedName>
        <fullName evidence="1">F-box domain-containing protein</fullName>
    </recommendedName>
</protein>
<proteinExistence type="predicted"/>
<reference evidence="2" key="1">
    <citation type="submission" date="2021-03" db="EMBL/GenBank/DDBJ databases">
        <authorList>
            <person name="Tagirdzhanova G."/>
        </authorList>
    </citation>
    <scope>NUCLEOTIDE SEQUENCE</scope>
</reference>
<accession>A0A8H3FIW8</accession>
<dbReference type="SUPFAM" id="SSF81383">
    <property type="entry name" value="F-box domain"/>
    <property type="match status" value="1"/>
</dbReference>
<comment type="caution">
    <text evidence="2">The sequence shown here is derived from an EMBL/GenBank/DDBJ whole genome shotgun (WGS) entry which is preliminary data.</text>
</comment>
<name>A0A8H3FIW8_9LECA</name>
<dbReference type="PROSITE" id="PS50181">
    <property type="entry name" value="FBOX"/>
    <property type="match status" value="1"/>
</dbReference>
<dbReference type="Proteomes" id="UP000664203">
    <property type="component" value="Unassembled WGS sequence"/>
</dbReference>
<dbReference type="InterPro" id="IPR036047">
    <property type="entry name" value="F-box-like_dom_sf"/>
</dbReference>
<dbReference type="EMBL" id="CAJPDR010000160">
    <property type="protein sequence ID" value="CAF9922798.1"/>
    <property type="molecule type" value="Genomic_DNA"/>
</dbReference>
<keyword evidence="3" id="KW-1185">Reference proteome</keyword>
<dbReference type="OrthoDB" id="5365320at2759"/>
<organism evidence="2 3">
    <name type="scientific">Alectoria fallacina</name>
    <dbReference type="NCBI Taxonomy" id="1903189"/>
    <lineage>
        <taxon>Eukaryota</taxon>
        <taxon>Fungi</taxon>
        <taxon>Dikarya</taxon>
        <taxon>Ascomycota</taxon>
        <taxon>Pezizomycotina</taxon>
        <taxon>Lecanoromycetes</taxon>
        <taxon>OSLEUM clade</taxon>
        <taxon>Lecanoromycetidae</taxon>
        <taxon>Lecanorales</taxon>
        <taxon>Lecanorineae</taxon>
        <taxon>Parmeliaceae</taxon>
        <taxon>Alectoria</taxon>
    </lineage>
</organism>
<dbReference type="AlphaFoldDB" id="A0A8H3FIW8"/>
<gene>
    <name evidence="2" type="ORF">ALECFALPRED_002228</name>
</gene>
<dbReference type="InterPro" id="IPR001810">
    <property type="entry name" value="F-box_dom"/>
</dbReference>
<feature type="domain" description="F-box" evidence="1">
    <location>
        <begin position="1"/>
        <end position="53"/>
    </location>
</feature>
<sequence length="308" mass="34872">MSLSDLPTELIVHVFKSVDNISSASTLSQASRHLHNVWRYNLASILDAVLRQVIECYDEAGEFLEISATVTSLAGRSSVEDQAKAAIVRAKNFLILARVARDAQPQFTLWIGVDCEPRHELVGRRGCTGISGDQSDPIGPEPFTHISFLRGFYRAMSMTYLAEKAGTKRYQFLASMNLLHFFQMVDILEWIWRTHYTDSLPFVDLLGRRYPPRVAWAELHLRGLEKVEEGLDFLELLESELVGLPGVEQLSNRPYLVKPNLHWLILYQDCPRDITEVARGIALADLLPILPKNSSIHSNDKTSRRDQA</sequence>
<evidence type="ECO:0000313" key="3">
    <source>
        <dbReference type="Proteomes" id="UP000664203"/>
    </source>
</evidence>
<evidence type="ECO:0000259" key="1">
    <source>
        <dbReference type="PROSITE" id="PS50181"/>
    </source>
</evidence>
<evidence type="ECO:0000313" key="2">
    <source>
        <dbReference type="EMBL" id="CAF9922798.1"/>
    </source>
</evidence>